<keyword evidence="3" id="KW-1133">Transmembrane helix</keyword>
<dbReference type="AlphaFoldDB" id="A0A7X2Z1M8"/>
<comment type="similarity">
    <text evidence="2">Belongs to the acyltransferase 3 family.</text>
</comment>
<proteinExistence type="inferred from homology"/>
<comment type="caution">
    <text evidence="5">The sequence shown here is derived from an EMBL/GenBank/DDBJ whole genome shotgun (WGS) entry which is preliminary data.</text>
</comment>
<comment type="subcellular location">
    <subcellularLocation>
        <location evidence="1">Membrane</location>
    </subcellularLocation>
</comment>
<dbReference type="GO" id="GO:0016747">
    <property type="term" value="F:acyltransferase activity, transferring groups other than amino-acyl groups"/>
    <property type="evidence" value="ECO:0007669"/>
    <property type="project" value="InterPro"/>
</dbReference>
<dbReference type="InterPro" id="IPR002656">
    <property type="entry name" value="Acyl_transf_3_dom"/>
</dbReference>
<evidence type="ECO:0000313" key="6">
    <source>
        <dbReference type="Proteomes" id="UP000447876"/>
    </source>
</evidence>
<feature type="transmembrane region" description="Helical" evidence="3">
    <location>
        <begin position="142"/>
        <end position="162"/>
    </location>
</feature>
<feature type="domain" description="Acyltransferase 3" evidence="4">
    <location>
        <begin position="19"/>
        <end position="316"/>
    </location>
</feature>
<feature type="transmembrane region" description="Helical" evidence="3">
    <location>
        <begin position="78"/>
        <end position="96"/>
    </location>
</feature>
<gene>
    <name evidence="5" type="ORF">GNP95_10345</name>
</gene>
<name>A0A7X2Z1M8_9BACL</name>
<keyword evidence="3" id="KW-0472">Membrane</keyword>
<dbReference type="PANTHER" id="PTHR37312:SF1">
    <property type="entry name" value="MEMBRANE-BOUND ACYLTRANSFERASE YKRP-RELATED"/>
    <property type="match status" value="1"/>
</dbReference>
<feature type="transmembrane region" description="Helical" evidence="3">
    <location>
        <begin position="111"/>
        <end position="130"/>
    </location>
</feature>
<feature type="transmembrane region" description="Helical" evidence="3">
    <location>
        <begin position="298"/>
        <end position="315"/>
    </location>
</feature>
<evidence type="ECO:0000256" key="1">
    <source>
        <dbReference type="ARBA" id="ARBA00004370"/>
    </source>
</evidence>
<evidence type="ECO:0000259" key="4">
    <source>
        <dbReference type="Pfam" id="PF01757"/>
    </source>
</evidence>
<accession>A0A7X2Z1M8</accession>
<feature type="transmembrane region" description="Helical" evidence="3">
    <location>
        <begin position="168"/>
        <end position="185"/>
    </location>
</feature>
<dbReference type="InterPro" id="IPR052734">
    <property type="entry name" value="Nod_factor_acetyltransferase"/>
</dbReference>
<organism evidence="5 6">
    <name type="scientific">Paenibacillus woosongensis</name>
    <dbReference type="NCBI Taxonomy" id="307580"/>
    <lineage>
        <taxon>Bacteria</taxon>
        <taxon>Bacillati</taxon>
        <taxon>Bacillota</taxon>
        <taxon>Bacilli</taxon>
        <taxon>Bacillales</taxon>
        <taxon>Paenibacillaceae</taxon>
        <taxon>Paenibacillus</taxon>
    </lineage>
</organism>
<protein>
    <submittedName>
        <fullName evidence="5">Fucose 4-O-acetylase</fullName>
    </submittedName>
</protein>
<evidence type="ECO:0000313" key="5">
    <source>
        <dbReference type="EMBL" id="MUG45398.1"/>
    </source>
</evidence>
<dbReference type="Pfam" id="PF01757">
    <property type="entry name" value="Acyl_transf_3"/>
    <property type="match status" value="1"/>
</dbReference>
<sequence length="352" mass="40020">MKTNIIPSNPRGEAFFLNLRFLLIICVFIGNAIEPLIQDIDAMHALYVWIFTFHMPLFVFVTGYFAKTNLLGLPGRKLMLQISLQYVIFQSLYSILDVTVFKVQNIHHSFFAPYLLLWFLASHLCWRVLLTVMNKWTPLQQLAVSLALGVLVGYLQVDGVWLSLSRTFVYLPFFIAGYHFSFAYLEKIFTPLARALTMSLAGVMLVAAVLWGQLIDVGWLYGSMTYGQLGHNEWYAGAYRLALYAPQLLAGIAFLSFVPLRESKLTDLGRRTLYVFLLHGLIIRFAAASPLYDRVTNTAASAMLIVGAIALTLVLSHPLVRKWTSPVIEPPVQWLQKLERRAFHPFRTVSKH</sequence>
<dbReference type="Proteomes" id="UP000447876">
    <property type="component" value="Unassembled WGS sequence"/>
</dbReference>
<reference evidence="5 6" key="1">
    <citation type="submission" date="2019-11" db="EMBL/GenBank/DDBJ databases">
        <title>Draft genome sequences of five Paenibacillus species of dairy origin.</title>
        <authorList>
            <person name="Olajide A.M."/>
            <person name="Chen S."/>
            <person name="Lapointe G."/>
        </authorList>
    </citation>
    <scope>NUCLEOTIDE SEQUENCE [LARGE SCALE GENOMIC DNA]</scope>
    <source>
        <strain evidence="5 6">12CR55</strain>
    </source>
</reference>
<feature type="transmembrane region" description="Helical" evidence="3">
    <location>
        <begin position="45"/>
        <end position="66"/>
    </location>
</feature>
<feature type="transmembrane region" description="Helical" evidence="3">
    <location>
        <begin position="197"/>
        <end position="221"/>
    </location>
</feature>
<keyword evidence="3" id="KW-0812">Transmembrane</keyword>
<feature type="transmembrane region" description="Helical" evidence="3">
    <location>
        <begin position="12"/>
        <end position="33"/>
    </location>
</feature>
<evidence type="ECO:0000256" key="2">
    <source>
        <dbReference type="ARBA" id="ARBA00007400"/>
    </source>
</evidence>
<feature type="transmembrane region" description="Helical" evidence="3">
    <location>
        <begin position="241"/>
        <end position="260"/>
    </location>
</feature>
<dbReference type="OrthoDB" id="6623990at2"/>
<feature type="transmembrane region" description="Helical" evidence="3">
    <location>
        <begin position="272"/>
        <end position="292"/>
    </location>
</feature>
<dbReference type="PANTHER" id="PTHR37312">
    <property type="entry name" value="MEMBRANE-BOUND ACYLTRANSFERASE YKRP-RELATED"/>
    <property type="match status" value="1"/>
</dbReference>
<evidence type="ECO:0000256" key="3">
    <source>
        <dbReference type="SAM" id="Phobius"/>
    </source>
</evidence>
<dbReference type="RefSeq" id="WP_155610730.1">
    <property type="nucleotide sequence ID" value="NZ_WNZW01000002.1"/>
</dbReference>
<dbReference type="EMBL" id="WNZW01000002">
    <property type="protein sequence ID" value="MUG45398.1"/>
    <property type="molecule type" value="Genomic_DNA"/>
</dbReference>